<protein>
    <submittedName>
        <fullName evidence="1">Uncharacterized protein</fullName>
    </submittedName>
</protein>
<gene>
    <name evidence="1" type="ORF">HF526_26490</name>
</gene>
<comment type="caution">
    <text evidence="1">The sequence shown here is derived from an EMBL/GenBank/DDBJ whole genome shotgun (WGS) entry which is preliminary data.</text>
</comment>
<name>A0ABX1SJW4_9PSEU</name>
<reference evidence="1 2" key="1">
    <citation type="submission" date="2020-04" db="EMBL/GenBank/DDBJ databases">
        <authorList>
            <person name="Klaysubun C."/>
            <person name="Duangmal K."/>
            <person name="Lipun K."/>
        </authorList>
    </citation>
    <scope>NUCLEOTIDE SEQUENCE [LARGE SCALE GENOMIC DNA]</scope>
    <source>
        <strain evidence="1 2">K10HN5</strain>
    </source>
</reference>
<keyword evidence="2" id="KW-1185">Reference proteome</keyword>
<dbReference type="EMBL" id="JAAXLA010000066">
    <property type="protein sequence ID" value="NMI00828.1"/>
    <property type="molecule type" value="Genomic_DNA"/>
</dbReference>
<evidence type="ECO:0000313" key="2">
    <source>
        <dbReference type="Proteomes" id="UP000820669"/>
    </source>
</evidence>
<evidence type="ECO:0000313" key="1">
    <source>
        <dbReference type="EMBL" id="NMI00828.1"/>
    </source>
</evidence>
<proteinExistence type="predicted"/>
<organism evidence="1 2">
    <name type="scientific">Pseudonocardia acidicola</name>
    <dbReference type="NCBI Taxonomy" id="2724939"/>
    <lineage>
        <taxon>Bacteria</taxon>
        <taxon>Bacillati</taxon>
        <taxon>Actinomycetota</taxon>
        <taxon>Actinomycetes</taxon>
        <taxon>Pseudonocardiales</taxon>
        <taxon>Pseudonocardiaceae</taxon>
        <taxon>Pseudonocardia</taxon>
    </lineage>
</organism>
<accession>A0ABX1SJW4</accession>
<dbReference type="RefSeq" id="WP_169384296.1">
    <property type="nucleotide sequence ID" value="NZ_JAAXLA010000066.1"/>
</dbReference>
<dbReference type="Proteomes" id="UP000820669">
    <property type="component" value="Unassembled WGS sequence"/>
</dbReference>
<sequence>MGGGLRVRIAGREFVGVIGAAAPAAAAVGPGRFGLDRVLVVRRDAAAAR</sequence>